<feature type="compositionally biased region" description="Basic residues" evidence="1">
    <location>
        <begin position="548"/>
        <end position="561"/>
    </location>
</feature>
<feature type="region of interest" description="Disordered" evidence="1">
    <location>
        <begin position="196"/>
        <end position="318"/>
    </location>
</feature>
<feature type="compositionally biased region" description="Polar residues" evidence="1">
    <location>
        <begin position="239"/>
        <end position="257"/>
    </location>
</feature>
<feature type="region of interest" description="Disordered" evidence="1">
    <location>
        <begin position="1"/>
        <end position="25"/>
    </location>
</feature>
<dbReference type="AlphaFoldDB" id="A0A7S1BAH9"/>
<evidence type="ECO:0000313" key="2">
    <source>
        <dbReference type="EMBL" id="CAD8880210.1"/>
    </source>
</evidence>
<accession>A0A7S1BAH9</accession>
<name>A0A7S1BAH9_9STRA</name>
<feature type="compositionally biased region" description="Basic and acidic residues" evidence="1">
    <location>
        <begin position="381"/>
        <end position="390"/>
    </location>
</feature>
<feature type="compositionally biased region" description="Basic and acidic residues" evidence="1">
    <location>
        <begin position="417"/>
        <end position="431"/>
    </location>
</feature>
<feature type="compositionally biased region" description="Basic and acidic residues" evidence="1">
    <location>
        <begin position="637"/>
        <end position="649"/>
    </location>
</feature>
<dbReference type="PANTHER" id="PTHR13384:SF19">
    <property type="entry name" value="G PATCH DOMAIN-CONTAINING PROTEIN 1"/>
    <property type="match status" value="1"/>
</dbReference>
<feature type="compositionally biased region" description="Acidic residues" evidence="1">
    <location>
        <begin position="450"/>
        <end position="467"/>
    </location>
</feature>
<feature type="compositionally biased region" description="Basic and acidic residues" evidence="1">
    <location>
        <begin position="274"/>
        <end position="283"/>
    </location>
</feature>
<gene>
    <name evidence="2" type="ORF">CHYS00102_LOCUS7395</name>
</gene>
<organism evidence="2">
    <name type="scientific">Corethron hystrix</name>
    <dbReference type="NCBI Taxonomy" id="216773"/>
    <lineage>
        <taxon>Eukaryota</taxon>
        <taxon>Sar</taxon>
        <taxon>Stramenopiles</taxon>
        <taxon>Ochrophyta</taxon>
        <taxon>Bacillariophyta</taxon>
        <taxon>Coscinodiscophyceae</taxon>
        <taxon>Corethrophycidae</taxon>
        <taxon>Corethrales</taxon>
        <taxon>Corethraceae</taxon>
        <taxon>Corethron</taxon>
    </lineage>
</organism>
<feature type="compositionally biased region" description="Basic and acidic residues" evidence="1">
    <location>
        <begin position="468"/>
        <end position="490"/>
    </location>
</feature>
<feature type="compositionally biased region" description="Basic and acidic residues" evidence="1">
    <location>
        <begin position="304"/>
        <end position="318"/>
    </location>
</feature>
<feature type="compositionally biased region" description="Basic and acidic residues" evidence="1">
    <location>
        <begin position="201"/>
        <end position="236"/>
    </location>
</feature>
<sequence length="649" mass="71694">MNFDGMGGGGAVAVGGPATDRNVGGVALDDEEDDVYDARALGKGVSLGVRGNSALSVTPAGYVAEAYVPSDESDVEAAENSILGNGCQTKAGSAGAPRKDGHEKHDFETALDDYVRGGKGKVTREAAATSDKGGLAPLDRLFRHGSATQKQVQTMTYEGPPVPRNFDVRRHRHVPSKEDTETVSVAGKNISALHSEFFSSTREKRMAATEERPERNELVKTGDERKQTSRKAEPEISSRLPTTTEAVPSSRQNINTSGPPPPPPPVRSSGQTSARDRRAEEVRALMSARFAAPSSAVAEDEEESKPKAEDAKKDDVAFRHPGVKVRPWMPDPIVCRRLGIEPPVRRRDSGTAGAGAAGANTSIGREGEEAFIESIVRAAAKDASKGDDGKMASGGPTAVQLRKEVAGRTLKVSTTSDRIRHLEVEEDRLNPEQEEPQLRPPMDLLKAIFEAEESSDDDEYDDEEDELKNETRSDEVKKAPDQEKKTKGEEEPTETPVRQGDDDSSKNNDAGSSVPLHLPHPGRESSCNGHIPSSSSSSEDDGDSEVQRRRRRRRSKWRKYPTKSACIEEREGRTRTKTHNGKTEKESRNRPRKDERKSSRHRHGDGSRRHEREDDKRRKRRHKEVKKSSRRKKMRSRERDEDHRERKQK</sequence>
<dbReference type="GO" id="GO:0003723">
    <property type="term" value="F:RNA binding"/>
    <property type="evidence" value="ECO:0007669"/>
    <property type="project" value="TreeGrafter"/>
</dbReference>
<feature type="compositionally biased region" description="Basic and acidic residues" evidence="1">
    <location>
        <begin position="581"/>
        <end position="597"/>
    </location>
</feature>
<evidence type="ECO:0008006" key="3">
    <source>
        <dbReference type="Google" id="ProtNLM"/>
    </source>
</evidence>
<feature type="region of interest" description="Disordered" evidence="1">
    <location>
        <begin position="343"/>
        <end position="362"/>
    </location>
</feature>
<feature type="compositionally biased region" description="Basic and acidic residues" evidence="1">
    <location>
        <begin position="604"/>
        <end position="616"/>
    </location>
</feature>
<dbReference type="GO" id="GO:0005634">
    <property type="term" value="C:nucleus"/>
    <property type="evidence" value="ECO:0007669"/>
    <property type="project" value="TreeGrafter"/>
</dbReference>
<protein>
    <recommendedName>
        <fullName evidence="3">G patch domain-containing protein</fullName>
    </recommendedName>
</protein>
<feature type="compositionally biased region" description="Basic residues" evidence="1">
    <location>
        <begin position="617"/>
        <end position="636"/>
    </location>
</feature>
<feature type="region of interest" description="Disordered" evidence="1">
    <location>
        <begin position="381"/>
        <end position="649"/>
    </location>
</feature>
<proteinExistence type="predicted"/>
<dbReference type="PANTHER" id="PTHR13384">
    <property type="entry name" value="G PATCH DOMAIN-CONTAINING PROTEIN 1"/>
    <property type="match status" value="1"/>
</dbReference>
<dbReference type="EMBL" id="HBFR01010213">
    <property type="protein sequence ID" value="CAD8880210.1"/>
    <property type="molecule type" value="Transcribed_RNA"/>
</dbReference>
<feature type="compositionally biased region" description="Gly residues" evidence="1">
    <location>
        <begin position="1"/>
        <end position="13"/>
    </location>
</feature>
<evidence type="ECO:0000256" key="1">
    <source>
        <dbReference type="SAM" id="MobiDB-lite"/>
    </source>
</evidence>
<reference evidence="2" key="1">
    <citation type="submission" date="2021-01" db="EMBL/GenBank/DDBJ databases">
        <authorList>
            <person name="Corre E."/>
            <person name="Pelletier E."/>
            <person name="Niang G."/>
            <person name="Scheremetjew M."/>
            <person name="Finn R."/>
            <person name="Kale V."/>
            <person name="Holt S."/>
            <person name="Cochrane G."/>
            <person name="Meng A."/>
            <person name="Brown T."/>
            <person name="Cohen L."/>
        </authorList>
    </citation>
    <scope>NUCLEOTIDE SEQUENCE</scope>
    <source>
        <strain evidence="2">308</strain>
    </source>
</reference>